<comment type="caution">
    <text evidence="5">The sequence shown here is derived from an EMBL/GenBank/DDBJ whole genome shotgun (WGS) entry which is preliminary data.</text>
</comment>
<comment type="subunit">
    <text evidence="4">Component of the large ribosomal subunit.</text>
</comment>
<dbReference type="AlphaFoldDB" id="A0A3M7TA18"/>
<accession>A0A3M7TA18</accession>
<organism evidence="5 6">
    <name type="scientific">Brachionus plicatilis</name>
    <name type="common">Marine rotifer</name>
    <name type="synonym">Brachionus muelleri</name>
    <dbReference type="NCBI Taxonomy" id="10195"/>
    <lineage>
        <taxon>Eukaryota</taxon>
        <taxon>Metazoa</taxon>
        <taxon>Spiralia</taxon>
        <taxon>Gnathifera</taxon>
        <taxon>Rotifera</taxon>
        <taxon>Eurotatoria</taxon>
        <taxon>Monogononta</taxon>
        <taxon>Pseudotrocha</taxon>
        <taxon>Ploima</taxon>
        <taxon>Brachionidae</taxon>
        <taxon>Brachionus</taxon>
    </lineage>
</organism>
<keyword evidence="2 4" id="KW-0687">Ribonucleoprotein</keyword>
<dbReference type="EMBL" id="REGN01000043">
    <property type="protein sequence ID" value="RNA44953.1"/>
    <property type="molecule type" value="Genomic_DNA"/>
</dbReference>
<keyword evidence="6" id="KW-1185">Reference proteome</keyword>
<protein>
    <recommendedName>
        <fullName evidence="4">60S ribosomal protein L41</fullName>
    </recommendedName>
</protein>
<proteinExistence type="inferred from homology"/>
<evidence type="ECO:0000256" key="2">
    <source>
        <dbReference type="ARBA" id="ARBA00023274"/>
    </source>
</evidence>
<keyword evidence="1 4" id="KW-0689">Ribosomal protein</keyword>
<reference evidence="5 6" key="1">
    <citation type="journal article" date="2018" name="Sci. Rep.">
        <title>Genomic signatures of local adaptation to the degree of environmental predictability in rotifers.</title>
        <authorList>
            <person name="Franch-Gras L."/>
            <person name="Hahn C."/>
            <person name="Garcia-Roger E.M."/>
            <person name="Carmona M.J."/>
            <person name="Serra M."/>
            <person name="Gomez A."/>
        </authorList>
    </citation>
    <scope>NUCLEOTIDE SEQUENCE [LARGE SCALE GENOMIC DNA]</scope>
    <source>
        <strain evidence="5">HYR1</strain>
    </source>
</reference>
<gene>
    <name evidence="5" type="ORF">BpHYR1_052241</name>
</gene>
<sequence>MNVFNFKNRRFKIEKNFFVFPITCTMRAKWRKKRMRRLKRKRRRMRQRAASQFENILATTKKQINLVKLVPKRNDIEKFAILSTNAELNIRPI</sequence>
<dbReference type="GO" id="GO:0006412">
    <property type="term" value="P:translation"/>
    <property type="evidence" value="ECO:0007669"/>
    <property type="project" value="InterPro"/>
</dbReference>
<dbReference type="GO" id="GO:0003735">
    <property type="term" value="F:structural constituent of ribosome"/>
    <property type="evidence" value="ECO:0007669"/>
    <property type="project" value="UniProtKB-UniRule"/>
</dbReference>
<comment type="similarity">
    <text evidence="3 4">Belongs to the eukaryotic ribosomal protein eS32 family.</text>
</comment>
<dbReference type="GO" id="GO:1990904">
    <property type="term" value="C:ribonucleoprotein complex"/>
    <property type="evidence" value="ECO:0007669"/>
    <property type="project" value="UniProtKB-KW"/>
</dbReference>
<dbReference type="GO" id="GO:0005840">
    <property type="term" value="C:ribosome"/>
    <property type="evidence" value="ECO:0007669"/>
    <property type="project" value="UniProtKB-KW"/>
</dbReference>
<evidence type="ECO:0000256" key="1">
    <source>
        <dbReference type="ARBA" id="ARBA00022980"/>
    </source>
</evidence>
<evidence type="ECO:0000256" key="3">
    <source>
        <dbReference type="ARBA" id="ARBA00043969"/>
    </source>
</evidence>
<name>A0A3M7TA18_BRAPC</name>
<evidence type="ECO:0000313" key="6">
    <source>
        <dbReference type="Proteomes" id="UP000276133"/>
    </source>
</evidence>
<evidence type="ECO:0000256" key="4">
    <source>
        <dbReference type="RuleBase" id="RU368055"/>
    </source>
</evidence>
<evidence type="ECO:0000313" key="5">
    <source>
        <dbReference type="EMBL" id="RNA44953.1"/>
    </source>
</evidence>
<dbReference type="Pfam" id="PF05162">
    <property type="entry name" value="Ribosomal_L41"/>
    <property type="match status" value="1"/>
</dbReference>
<dbReference type="InterPro" id="IPR007836">
    <property type="entry name" value="Ribosomal_eS32"/>
</dbReference>
<dbReference type="Proteomes" id="UP000276133">
    <property type="component" value="Unassembled WGS sequence"/>
</dbReference>